<accession>A0A380S727</accession>
<dbReference type="Pfam" id="PF09967">
    <property type="entry name" value="DUF2201"/>
    <property type="match status" value="1"/>
</dbReference>
<protein>
    <submittedName>
        <fullName evidence="4">Predicted metal-dependent peptidase</fullName>
    </submittedName>
</protein>
<evidence type="ECO:0000313" key="4">
    <source>
        <dbReference type="EMBL" id="SUQ24823.1"/>
    </source>
</evidence>
<sequence length="420" mass="47821">MTVLDRIKKIGERWFLTEPLLFAVYCSHEFYENDSLDVAMRTGNRKIEFAPKLLDNVTDMVLAEFLKVEMFRILLKHPYQRQPPFAMKSILTRASNVTINDVYEVPPVFKKQMSGAELNLPSGLCFEEYYSLLKDTVMPFAPSDGRGIPNDVSEAAQGEGESCESSEFGETCANSGNSRSTQGKNDTQEKLDAQISELWEENESACCDINGFIEVAEASNNWGSISKKLQGVIKASKKVDMDYRKMLSLFKTSVISSKRRLTRMRPNRRFGFDAMGRRYELSTNLLIAVDVSGSVTDKNLQFFFSVINRLFKYGVEKLDVLQFDSKIQGEPEPLKKARKSLKIMGRGGTSFQPAADYYCAHPEYDGLIYFSDGYAPPPKFNTKRPIDVLWVLCGKSNYDEHAKWIKKLKRNRVTYIPKSE</sequence>
<dbReference type="RefSeq" id="WP_109573204.1">
    <property type="nucleotide sequence ID" value="NZ_UHJL01000003.1"/>
</dbReference>
<reference evidence="4 5" key="1">
    <citation type="submission" date="2017-08" db="EMBL/GenBank/DDBJ databases">
        <authorList>
            <person name="de Groot N.N."/>
        </authorList>
    </citation>
    <scope>NUCLEOTIDE SEQUENCE [LARGE SCALE GENOMIC DNA]</scope>
    <source>
        <strain evidence="4 5">HM2</strain>
    </source>
</reference>
<dbReference type="Pfam" id="PF13203">
    <property type="entry name" value="DUF2201_N"/>
    <property type="match status" value="1"/>
</dbReference>
<feature type="domain" description="Putative metallopeptidase" evidence="3">
    <location>
        <begin position="15"/>
        <end position="270"/>
    </location>
</feature>
<dbReference type="InterPro" id="IPR018698">
    <property type="entry name" value="VWA-like_dom"/>
</dbReference>
<dbReference type="PANTHER" id="PTHR38730:SF1">
    <property type="entry name" value="SLL7028 PROTEIN"/>
    <property type="match status" value="1"/>
</dbReference>
<proteinExistence type="predicted"/>
<feature type="region of interest" description="Disordered" evidence="1">
    <location>
        <begin position="153"/>
        <end position="189"/>
    </location>
</feature>
<dbReference type="AlphaFoldDB" id="A0A380S727"/>
<organism evidence="4 5">
    <name type="scientific">Fibrobacter succinogenes</name>
    <name type="common">Bacteroides succinogenes</name>
    <dbReference type="NCBI Taxonomy" id="833"/>
    <lineage>
        <taxon>Bacteria</taxon>
        <taxon>Pseudomonadati</taxon>
        <taxon>Fibrobacterota</taxon>
        <taxon>Fibrobacteria</taxon>
        <taxon>Fibrobacterales</taxon>
        <taxon>Fibrobacteraceae</taxon>
        <taxon>Fibrobacter</taxon>
    </lineage>
</organism>
<evidence type="ECO:0000259" key="3">
    <source>
        <dbReference type="Pfam" id="PF13203"/>
    </source>
</evidence>
<dbReference type="InterPro" id="IPR025154">
    <property type="entry name" value="Put_metallopeptidase_dom"/>
</dbReference>
<feature type="domain" description="VWA-like" evidence="2">
    <location>
        <begin position="286"/>
        <end position="398"/>
    </location>
</feature>
<dbReference type="Proteomes" id="UP000255423">
    <property type="component" value="Unassembled WGS sequence"/>
</dbReference>
<dbReference type="EMBL" id="UHJL01000003">
    <property type="protein sequence ID" value="SUQ24823.1"/>
    <property type="molecule type" value="Genomic_DNA"/>
</dbReference>
<gene>
    <name evidence="4" type="ORF">SAMN05661053_2237</name>
</gene>
<feature type="compositionally biased region" description="Polar residues" evidence="1">
    <location>
        <begin position="172"/>
        <end position="185"/>
    </location>
</feature>
<evidence type="ECO:0000259" key="2">
    <source>
        <dbReference type="Pfam" id="PF09967"/>
    </source>
</evidence>
<evidence type="ECO:0000256" key="1">
    <source>
        <dbReference type="SAM" id="MobiDB-lite"/>
    </source>
</evidence>
<evidence type="ECO:0000313" key="5">
    <source>
        <dbReference type="Proteomes" id="UP000255423"/>
    </source>
</evidence>
<dbReference type="PANTHER" id="PTHR38730">
    <property type="entry name" value="SLL7028 PROTEIN"/>
    <property type="match status" value="1"/>
</dbReference>
<feature type="compositionally biased region" description="Low complexity" evidence="1">
    <location>
        <begin position="153"/>
        <end position="170"/>
    </location>
</feature>
<name>A0A380S727_FIBSU</name>